<comment type="caution">
    <text evidence="8">The sequence shown here is derived from an EMBL/GenBank/DDBJ whole genome shotgun (WGS) entry which is preliminary data.</text>
</comment>
<dbReference type="Pfam" id="PF04376">
    <property type="entry name" value="ATE_N"/>
    <property type="match status" value="1"/>
</dbReference>
<evidence type="ECO:0000256" key="4">
    <source>
        <dbReference type="ARBA" id="ARBA00023315"/>
    </source>
</evidence>
<evidence type="ECO:0000259" key="6">
    <source>
        <dbReference type="Pfam" id="PF04376"/>
    </source>
</evidence>
<reference evidence="8" key="1">
    <citation type="submission" date="2021-01" db="EMBL/GenBank/DDBJ databases">
        <authorList>
            <consortium name="Genoscope - CEA"/>
            <person name="William W."/>
        </authorList>
    </citation>
    <scope>NUCLEOTIDE SEQUENCE</scope>
</reference>
<gene>
    <name evidence="8" type="ORF">POCTA_138.1.T0960132</name>
</gene>
<comment type="similarity">
    <text evidence="1">Belongs to the R-transferase family.</text>
</comment>
<protein>
    <recommendedName>
        <fullName evidence="2">arginyltransferase</fullName>
        <ecNumber evidence="2">2.3.2.8</ecNumber>
    </recommendedName>
</protein>
<dbReference type="GO" id="GO:0005737">
    <property type="term" value="C:cytoplasm"/>
    <property type="evidence" value="ECO:0007669"/>
    <property type="project" value="TreeGrafter"/>
</dbReference>
<dbReference type="EC" id="2.3.2.8" evidence="2"/>
<accession>A0A8S1WJC9</accession>
<keyword evidence="3" id="KW-0808">Transferase</keyword>
<dbReference type="GO" id="GO:0004057">
    <property type="term" value="F:arginyl-tRNA--protein transferase activity"/>
    <property type="evidence" value="ECO:0007669"/>
    <property type="project" value="UniProtKB-EC"/>
</dbReference>
<evidence type="ECO:0000256" key="3">
    <source>
        <dbReference type="ARBA" id="ARBA00022679"/>
    </source>
</evidence>
<name>A0A8S1WJC9_PAROT</name>
<evidence type="ECO:0000313" key="8">
    <source>
        <dbReference type="EMBL" id="CAD8190038.1"/>
    </source>
</evidence>
<evidence type="ECO:0000256" key="5">
    <source>
        <dbReference type="SAM" id="Coils"/>
    </source>
</evidence>
<evidence type="ECO:0000259" key="7">
    <source>
        <dbReference type="Pfam" id="PF04377"/>
    </source>
</evidence>
<organism evidence="8 9">
    <name type="scientific">Paramecium octaurelia</name>
    <dbReference type="NCBI Taxonomy" id="43137"/>
    <lineage>
        <taxon>Eukaryota</taxon>
        <taxon>Sar</taxon>
        <taxon>Alveolata</taxon>
        <taxon>Ciliophora</taxon>
        <taxon>Intramacronucleata</taxon>
        <taxon>Oligohymenophorea</taxon>
        <taxon>Peniculida</taxon>
        <taxon>Parameciidae</taxon>
        <taxon>Paramecium</taxon>
    </lineage>
</organism>
<evidence type="ECO:0000313" key="9">
    <source>
        <dbReference type="Proteomes" id="UP000683925"/>
    </source>
</evidence>
<feature type="domain" description="N-end aminoacyl transferase N-terminal" evidence="6">
    <location>
        <begin position="40"/>
        <end position="110"/>
    </location>
</feature>
<keyword evidence="5" id="KW-0175">Coiled coil</keyword>
<sequence length="567" mass="66810">MGCCCLYTSTQTSNSLAQQNQQESKHHCLTLLRVLKSNKSSCLYECGKYQYIYYLHPINNFNIETMELLLERGFVRNAKYYRKYNHIQSCCVGYNTRVNIQENQPKKKQKTIIDTFINSVIKQYPKVDLEGYAHLNQENDYPQQMNNQQNKKQLRKVQKYIPLEDVQDIMNKVQQELITCSRLINEEIDLILDFQIKDQQQLKIFGNSEDLGYYTNHNLILFDQNIQALKSIQMVQQQFNQMIGAKLNDKVILDKYRLLQNKNGYFNIVHLRSEEGIQKNNKKQGNNSELKNKQMKQLKQEQKEIQKSQVINIIDDKSFTVNDFKIGEMRVSIVDPYTSEENAKLYIDYMEKVHSQVSNLQSFQMYYSTRILLKDQFLYNQGANVKLNLGQRFMEYRIRGKLVGCGVIILTRNQLLSEYLFYDPILKPHSFGIVAAFVEIEYVRKVNKYFPDFKYSSLSYVIATCKAMNYKLQFRGLEIQCPDSYIWLKYNKELKKLMQSNCSRLNKERSNKMNQNSVFSYVQISVQNEFHDINQLDPQTQIGVVEILEKNKDVLGEDLLKGLTFCI</sequence>
<dbReference type="InterPro" id="IPR007472">
    <property type="entry name" value="N-end_Aminoacyl_Trfase_C"/>
</dbReference>
<keyword evidence="4" id="KW-0012">Acyltransferase</keyword>
<keyword evidence="9" id="KW-1185">Reference proteome</keyword>
<dbReference type="Proteomes" id="UP000683925">
    <property type="component" value="Unassembled WGS sequence"/>
</dbReference>
<dbReference type="PANTHER" id="PTHR21367">
    <property type="entry name" value="ARGININE-TRNA-PROTEIN TRANSFERASE 1"/>
    <property type="match status" value="1"/>
</dbReference>
<dbReference type="PANTHER" id="PTHR21367:SF1">
    <property type="entry name" value="ARGINYL-TRNA--PROTEIN TRANSFERASE 1"/>
    <property type="match status" value="1"/>
</dbReference>
<evidence type="ECO:0000256" key="1">
    <source>
        <dbReference type="ARBA" id="ARBA00009991"/>
    </source>
</evidence>
<feature type="coiled-coil region" evidence="5">
    <location>
        <begin position="281"/>
        <end position="308"/>
    </location>
</feature>
<dbReference type="OrthoDB" id="74183at2759"/>
<proteinExistence type="inferred from homology"/>
<dbReference type="InterPro" id="IPR007471">
    <property type="entry name" value="N-end_Aminoacyl_Trfase_N"/>
</dbReference>
<feature type="domain" description="N-end rule aminoacyl transferase C-terminal" evidence="7">
    <location>
        <begin position="341"/>
        <end position="481"/>
    </location>
</feature>
<dbReference type="OMA" id="FMEYRIR"/>
<dbReference type="InterPro" id="IPR030700">
    <property type="entry name" value="N-end_Aminoacyl_Trfase"/>
</dbReference>
<dbReference type="Pfam" id="PF04377">
    <property type="entry name" value="ATE_C"/>
    <property type="match status" value="1"/>
</dbReference>
<dbReference type="AlphaFoldDB" id="A0A8S1WJC9"/>
<dbReference type="EMBL" id="CAJJDP010000095">
    <property type="protein sequence ID" value="CAD8190038.1"/>
    <property type="molecule type" value="Genomic_DNA"/>
</dbReference>
<evidence type="ECO:0000256" key="2">
    <source>
        <dbReference type="ARBA" id="ARBA00012025"/>
    </source>
</evidence>